<dbReference type="InterPro" id="IPR002767">
    <property type="entry name" value="Thiamine_BP"/>
</dbReference>
<dbReference type="SUPFAM" id="SSF89957">
    <property type="entry name" value="MTH1187/YkoF-like"/>
    <property type="match status" value="1"/>
</dbReference>
<dbReference type="Proteomes" id="UP001596298">
    <property type="component" value="Unassembled WGS sequence"/>
</dbReference>
<name>A0ABW2AJ90_9MICO</name>
<protein>
    <submittedName>
        <fullName evidence="2">Thiamine-binding protein</fullName>
    </submittedName>
</protein>
<comment type="caution">
    <text evidence="2">The sequence shown here is derived from an EMBL/GenBank/DDBJ whole genome shotgun (WGS) entry which is preliminary data.</text>
</comment>
<dbReference type="EMBL" id="JBHSWH010000001">
    <property type="protein sequence ID" value="MFC6706421.1"/>
    <property type="molecule type" value="Genomic_DNA"/>
</dbReference>
<proteinExistence type="predicted"/>
<organism evidence="2 3">
    <name type="scientific">Flexivirga alba</name>
    <dbReference type="NCBI Taxonomy" id="702742"/>
    <lineage>
        <taxon>Bacteria</taxon>
        <taxon>Bacillati</taxon>
        <taxon>Actinomycetota</taxon>
        <taxon>Actinomycetes</taxon>
        <taxon>Micrococcales</taxon>
        <taxon>Dermacoccaceae</taxon>
        <taxon>Flexivirga</taxon>
    </lineage>
</organism>
<dbReference type="RefSeq" id="WP_382403082.1">
    <property type="nucleotide sequence ID" value="NZ_JBHSWH010000001.1"/>
</dbReference>
<keyword evidence="3" id="KW-1185">Reference proteome</keyword>
<feature type="domain" description="Thiamine-binding protein" evidence="1">
    <location>
        <begin position="5"/>
        <end position="76"/>
    </location>
</feature>
<evidence type="ECO:0000259" key="1">
    <source>
        <dbReference type="Pfam" id="PF01910"/>
    </source>
</evidence>
<evidence type="ECO:0000313" key="2">
    <source>
        <dbReference type="EMBL" id="MFC6706421.1"/>
    </source>
</evidence>
<dbReference type="InterPro" id="IPR029756">
    <property type="entry name" value="MTH1187/YkoF-like"/>
</dbReference>
<gene>
    <name evidence="2" type="ORF">ACFQDH_14435</name>
</gene>
<reference evidence="3" key="1">
    <citation type="journal article" date="2019" name="Int. J. Syst. Evol. Microbiol.">
        <title>The Global Catalogue of Microorganisms (GCM) 10K type strain sequencing project: providing services to taxonomists for standard genome sequencing and annotation.</title>
        <authorList>
            <consortium name="The Broad Institute Genomics Platform"/>
            <consortium name="The Broad Institute Genome Sequencing Center for Infectious Disease"/>
            <person name="Wu L."/>
            <person name="Ma J."/>
        </authorList>
    </citation>
    <scope>NUCLEOTIDE SEQUENCE [LARGE SCALE GENOMIC DNA]</scope>
    <source>
        <strain evidence="3">CCUG 58127</strain>
    </source>
</reference>
<sequence>MLVRAEVTTEPFEGEGELPGHVRAAADAMVASGLEPDLGPLGTAVHGDAEVVTAAIRDAARAALSAGATRVSVQVERIDD</sequence>
<dbReference type="Gene3D" id="3.30.70.930">
    <property type="match status" value="1"/>
</dbReference>
<evidence type="ECO:0000313" key="3">
    <source>
        <dbReference type="Proteomes" id="UP001596298"/>
    </source>
</evidence>
<accession>A0ABW2AJ90</accession>
<dbReference type="Pfam" id="PF01910">
    <property type="entry name" value="Thiamine_BP"/>
    <property type="match status" value="1"/>
</dbReference>